<evidence type="ECO:0000256" key="4">
    <source>
        <dbReference type="PROSITE-ProRule" id="PRU00473"/>
    </source>
</evidence>
<protein>
    <submittedName>
        <fullName evidence="8">OmpA family protein</fullName>
    </submittedName>
</protein>
<feature type="domain" description="OmpA-like" evidence="7">
    <location>
        <begin position="375"/>
        <end position="495"/>
    </location>
</feature>
<dbReference type="InterPro" id="IPR006664">
    <property type="entry name" value="OMP_bac"/>
</dbReference>
<keyword evidence="2 4" id="KW-0472">Membrane</keyword>
<feature type="chain" id="PRO_5045456283" evidence="6">
    <location>
        <begin position="19"/>
        <end position="498"/>
    </location>
</feature>
<gene>
    <name evidence="8" type="ORF">ACFOY7_01365</name>
</gene>
<dbReference type="RefSeq" id="WP_390248617.1">
    <property type="nucleotide sequence ID" value="NZ_JBHSDT010000001.1"/>
</dbReference>
<keyword evidence="9" id="KW-1185">Reference proteome</keyword>
<evidence type="ECO:0000256" key="2">
    <source>
        <dbReference type="ARBA" id="ARBA00023136"/>
    </source>
</evidence>
<dbReference type="InterPro" id="IPR006665">
    <property type="entry name" value="OmpA-like"/>
</dbReference>
<name>A0ABV8WQL4_9BACI</name>
<evidence type="ECO:0000259" key="7">
    <source>
        <dbReference type="PROSITE" id="PS51123"/>
    </source>
</evidence>
<dbReference type="PANTHER" id="PTHR30329:SF21">
    <property type="entry name" value="LIPOPROTEIN YIAD-RELATED"/>
    <property type="match status" value="1"/>
</dbReference>
<dbReference type="PANTHER" id="PTHR30329">
    <property type="entry name" value="STATOR ELEMENT OF FLAGELLAR MOTOR COMPLEX"/>
    <property type="match status" value="1"/>
</dbReference>
<dbReference type="PRINTS" id="PR01021">
    <property type="entry name" value="OMPADOMAIN"/>
</dbReference>
<feature type="region of interest" description="Disordered" evidence="5">
    <location>
        <begin position="27"/>
        <end position="54"/>
    </location>
</feature>
<feature type="compositionally biased region" description="Basic and acidic residues" evidence="5">
    <location>
        <begin position="39"/>
        <end position="54"/>
    </location>
</feature>
<comment type="subcellular location">
    <subcellularLocation>
        <location evidence="1">Cell outer membrane</location>
    </subcellularLocation>
</comment>
<dbReference type="InterPro" id="IPR036737">
    <property type="entry name" value="OmpA-like_sf"/>
</dbReference>
<dbReference type="SUPFAM" id="SSF103088">
    <property type="entry name" value="OmpA-like"/>
    <property type="match status" value="1"/>
</dbReference>
<dbReference type="Proteomes" id="UP001595882">
    <property type="component" value="Unassembled WGS sequence"/>
</dbReference>
<dbReference type="Gene3D" id="3.30.1330.60">
    <property type="entry name" value="OmpA-like domain"/>
    <property type="match status" value="1"/>
</dbReference>
<accession>A0ABV8WQL4</accession>
<evidence type="ECO:0000256" key="1">
    <source>
        <dbReference type="ARBA" id="ARBA00004442"/>
    </source>
</evidence>
<reference evidence="9" key="1">
    <citation type="journal article" date="2019" name="Int. J. Syst. Evol. Microbiol.">
        <title>The Global Catalogue of Microorganisms (GCM) 10K type strain sequencing project: providing services to taxonomists for standard genome sequencing and annotation.</title>
        <authorList>
            <consortium name="The Broad Institute Genomics Platform"/>
            <consortium name="The Broad Institute Genome Sequencing Center for Infectious Disease"/>
            <person name="Wu L."/>
            <person name="Ma J."/>
        </authorList>
    </citation>
    <scope>NUCLEOTIDE SEQUENCE [LARGE SCALE GENOMIC DNA]</scope>
    <source>
        <strain evidence="9">CCUG 37865</strain>
    </source>
</reference>
<evidence type="ECO:0000313" key="9">
    <source>
        <dbReference type="Proteomes" id="UP001595882"/>
    </source>
</evidence>
<feature type="signal peptide" evidence="6">
    <location>
        <begin position="1"/>
        <end position="18"/>
    </location>
</feature>
<evidence type="ECO:0000256" key="6">
    <source>
        <dbReference type="SAM" id="SignalP"/>
    </source>
</evidence>
<dbReference type="CDD" id="cd07185">
    <property type="entry name" value="OmpA_C-like"/>
    <property type="match status" value="1"/>
</dbReference>
<dbReference type="PROSITE" id="PS51257">
    <property type="entry name" value="PROKAR_LIPOPROTEIN"/>
    <property type="match status" value="1"/>
</dbReference>
<keyword evidence="3" id="KW-0998">Cell outer membrane</keyword>
<comment type="caution">
    <text evidence="8">The sequence shown here is derived from an EMBL/GenBank/DDBJ whole genome shotgun (WGS) entry which is preliminary data.</text>
</comment>
<proteinExistence type="predicted"/>
<dbReference type="PROSITE" id="PS51123">
    <property type="entry name" value="OMPA_2"/>
    <property type="match status" value="1"/>
</dbReference>
<dbReference type="EMBL" id="JBHSDT010000001">
    <property type="protein sequence ID" value="MFC4401749.1"/>
    <property type="molecule type" value="Genomic_DNA"/>
</dbReference>
<keyword evidence="6" id="KW-0732">Signal</keyword>
<sequence>MYRRLFLFYFCIVFFLMACSDNTEPSTIAEEATENEQGDEQKEIEESPNDQDNKKMAADHIAEDPVGDVISPNITISGKMTLKEDIIEVDAESNLPEGVQVRVKSFLNPYGGNVVSEILENETIEVGQSGVIKGSIPFDSALYESNLNDPVRLQLTYSHSRISSMHERADEINSIYGEDGKNFEGPFVVEEYKAGRDKPTFIIQADAIGPIRVGEEFILEEKIVGDPPDDYGEPDVWVEAEIVDTDHRYVYVKGSTNLMDGLILHGNIHSDADSNHGQNIYTYKAEVQKDGTFMMPIEYKSLTDEGFIEIYSMASLTHRRSRVILDAYGEEFEHLKGDIVEKRYEGKAEQMIKLTIPLNPEYEDAPDNMDVTKDGDEMKLIMPDDILFEFGESDIRNEGKSSIQAVAKWLEDKEYTGMIKIYGHTDNVGDDNINQPLSEERAENVFRTLKSFVNDPSLYQFEVKGFGEYEPISTNETDEGRQRNRRVEILLSGDMDTD</sequence>
<evidence type="ECO:0000313" key="8">
    <source>
        <dbReference type="EMBL" id="MFC4401749.1"/>
    </source>
</evidence>
<dbReference type="Pfam" id="PF00691">
    <property type="entry name" value="OmpA"/>
    <property type="match status" value="1"/>
</dbReference>
<evidence type="ECO:0000256" key="5">
    <source>
        <dbReference type="SAM" id="MobiDB-lite"/>
    </source>
</evidence>
<evidence type="ECO:0000256" key="3">
    <source>
        <dbReference type="ARBA" id="ARBA00023237"/>
    </source>
</evidence>
<organism evidence="8 9">
    <name type="scientific">Gracilibacillus xinjiangensis</name>
    <dbReference type="NCBI Taxonomy" id="1193282"/>
    <lineage>
        <taxon>Bacteria</taxon>
        <taxon>Bacillati</taxon>
        <taxon>Bacillota</taxon>
        <taxon>Bacilli</taxon>
        <taxon>Bacillales</taxon>
        <taxon>Bacillaceae</taxon>
        <taxon>Gracilibacillus</taxon>
    </lineage>
</organism>
<dbReference type="InterPro" id="IPR050330">
    <property type="entry name" value="Bact_OuterMem_StrucFunc"/>
</dbReference>